<comment type="caution">
    <text evidence="1">The sequence shown here is derived from an EMBL/GenBank/DDBJ whole genome shotgun (WGS) entry which is preliminary data.</text>
</comment>
<protein>
    <submittedName>
        <fullName evidence="1">Uncharacterized protein</fullName>
    </submittedName>
</protein>
<dbReference type="RefSeq" id="WP_380569252.1">
    <property type="nucleotide sequence ID" value="NZ_JBHMAH010000003.1"/>
</dbReference>
<reference evidence="1 2" key="1">
    <citation type="submission" date="2024-09" db="EMBL/GenBank/DDBJ databases">
        <authorList>
            <person name="Sun Q."/>
            <person name="Mori K."/>
        </authorList>
    </citation>
    <scope>NUCLEOTIDE SEQUENCE [LARGE SCALE GENOMIC DNA]</scope>
    <source>
        <strain evidence="1 2">JCM 12822</strain>
    </source>
</reference>
<evidence type="ECO:0000313" key="1">
    <source>
        <dbReference type="EMBL" id="MFB9859610.1"/>
    </source>
</evidence>
<dbReference type="Proteomes" id="UP001589740">
    <property type="component" value="Unassembled WGS sequence"/>
</dbReference>
<sequence length="170" mass="19207">MSALLQVHKERVGNFISIENFLNSSELKIPNVFVGQAEAVSHAFRVPKQSMLRLYEDLGTDLKCLNKSGEFNQVIVSVIKSGVSEYHNVNYAFQESLQEALTVTTNSENHPQVDEDFQYGVKALEFADKDDIYASTNVGSIRISKLNKKENVLIEPDKEDFEFLSDLDEL</sequence>
<keyword evidence="2" id="KW-1185">Reference proteome</keyword>
<dbReference type="EMBL" id="JBHMAH010000003">
    <property type="protein sequence ID" value="MFB9859610.1"/>
    <property type="molecule type" value="Genomic_DNA"/>
</dbReference>
<evidence type="ECO:0000313" key="2">
    <source>
        <dbReference type="Proteomes" id="UP001589740"/>
    </source>
</evidence>
<organism evidence="1 2">
    <name type="scientific">Salinicoccus siamensis</name>
    <dbReference type="NCBI Taxonomy" id="381830"/>
    <lineage>
        <taxon>Bacteria</taxon>
        <taxon>Bacillati</taxon>
        <taxon>Bacillota</taxon>
        <taxon>Bacilli</taxon>
        <taxon>Bacillales</taxon>
        <taxon>Staphylococcaceae</taxon>
        <taxon>Salinicoccus</taxon>
    </lineage>
</organism>
<proteinExistence type="predicted"/>
<gene>
    <name evidence="1" type="ORF">ACFFLE_00610</name>
</gene>
<name>A0ABV5Z3W1_9STAP</name>
<accession>A0ABV5Z3W1</accession>